<comment type="caution">
    <text evidence="2">The sequence shown here is derived from an EMBL/GenBank/DDBJ whole genome shotgun (WGS) entry which is preliminary data.</text>
</comment>
<dbReference type="OrthoDB" id="3265734at2759"/>
<feature type="region of interest" description="Disordered" evidence="1">
    <location>
        <begin position="269"/>
        <end position="314"/>
    </location>
</feature>
<evidence type="ECO:0000313" key="2">
    <source>
        <dbReference type="EMBL" id="KAF7378462.1"/>
    </source>
</evidence>
<dbReference type="AlphaFoldDB" id="A0A8H7DM13"/>
<evidence type="ECO:0000256" key="1">
    <source>
        <dbReference type="SAM" id="MobiDB-lite"/>
    </source>
</evidence>
<dbReference type="Proteomes" id="UP000623467">
    <property type="component" value="Unassembled WGS sequence"/>
</dbReference>
<sequence length="370" mass="38622">MAMATNTAIVDDRDPHIQYAGTWSQAGASEEFDSTTTFSLTAGSTATFPFVGTSVTVYGTVGAHNVTPQASWSFAVDGTVTGIYNPPADMTSDIHHQALWTTPPSSLTNGAHSLVITQTTAASVGVLYLDYIMWTTTSLDVTAFFVDDRDPQVIYTPAWGLFGSDPDFDHTSQSSTSVGDFYTLPFEGTGVKIYGGVTSATENASIVLDGGPPTFWVPPSTATQTNNFMYDSGAISPGKHTLVVTATSDQPVWADYWLITPNPAGFVDSSSDSTSVSGSTPVSGSAPASSGSSPASGSRPPAGSAPVSGSASASGPAPRILLYSRVRLCSCVVGLCPHIICLLPCIVRLRHRIVQLDCPCFQLVPNADLA</sequence>
<proteinExistence type="predicted"/>
<organism evidence="2 3">
    <name type="scientific">Mycena sanguinolenta</name>
    <dbReference type="NCBI Taxonomy" id="230812"/>
    <lineage>
        <taxon>Eukaryota</taxon>
        <taxon>Fungi</taxon>
        <taxon>Dikarya</taxon>
        <taxon>Basidiomycota</taxon>
        <taxon>Agaricomycotina</taxon>
        <taxon>Agaricomycetes</taxon>
        <taxon>Agaricomycetidae</taxon>
        <taxon>Agaricales</taxon>
        <taxon>Marasmiineae</taxon>
        <taxon>Mycenaceae</taxon>
        <taxon>Mycena</taxon>
    </lineage>
</organism>
<keyword evidence="3" id="KW-1185">Reference proteome</keyword>
<gene>
    <name evidence="2" type="ORF">MSAN_00273300</name>
</gene>
<evidence type="ECO:0000313" key="3">
    <source>
        <dbReference type="Proteomes" id="UP000623467"/>
    </source>
</evidence>
<accession>A0A8H7DM13</accession>
<protein>
    <submittedName>
        <fullName evidence="2">Uncharacterized protein</fullName>
    </submittedName>
</protein>
<dbReference type="Gene3D" id="2.60.120.260">
    <property type="entry name" value="Galactose-binding domain-like"/>
    <property type="match status" value="2"/>
</dbReference>
<name>A0A8H7DM13_9AGAR</name>
<dbReference type="EMBL" id="JACAZH010000001">
    <property type="protein sequence ID" value="KAF7378462.1"/>
    <property type="molecule type" value="Genomic_DNA"/>
</dbReference>
<reference evidence="2" key="1">
    <citation type="submission" date="2020-05" db="EMBL/GenBank/DDBJ databases">
        <title>Mycena genomes resolve the evolution of fungal bioluminescence.</title>
        <authorList>
            <person name="Tsai I.J."/>
        </authorList>
    </citation>
    <scope>NUCLEOTIDE SEQUENCE</scope>
    <source>
        <strain evidence="2">160909Yilan</strain>
    </source>
</reference>